<evidence type="ECO:0000313" key="2">
    <source>
        <dbReference type="Proteomes" id="UP000248706"/>
    </source>
</evidence>
<organism evidence="1 2">
    <name type="scientific">Thermogemmatispora tikiterensis</name>
    <dbReference type="NCBI Taxonomy" id="1825093"/>
    <lineage>
        <taxon>Bacteria</taxon>
        <taxon>Bacillati</taxon>
        <taxon>Chloroflexota</taxon>
        <taxon>Ktedonobacteria</taxon>
        <taxon>Thermogemmatisporales</taxon>
        <taxon>Thermogemmatisporaceae</taxon>
        <taxon>Thermogemmatispora</taxon>
    </lineage>
</organism>
<dbReference type="Proteomes" id="UP000248706">
    <property type="component" value="Unassembled WGS sequence"/>
</dbReference>
<proteinExistence type="predicted"/>
<keyword evidence="2" id="KW-1185">Reference proteome</keyword>
<evidence type="ECO:0000313" key="1">
    <source>
        <dbReference type="EMBL" id="RAQ97311.1"/>
    </source>
</evidence>
<sequence length="68" mass="6978">MLGEGLRRSGNGSRQALGGLAGLAAGSGWAGGEEQLTVARLSISDRRSGPVLVLSLFVGPCRLSRQAR</sequence>
<comment type="caution">
    <text evidence="1">The sequence shown here is derived from an EMBL/GenBank/DDBJ whole genome shotgun (WGS) entry which is preliminary data.</text>
</comment>
<protein>
    <submittedName>
        <fullName evidence="1">Uncharacterized protein</fullName>
    </submittedName>
</protein>
<dbReference type="EMBL" id="MCIF01000002">
    <property type="protein sequence ID" value="RAQ97311.1"/>
    <property type="molecule type" value="Genomic_DNA"/>
</dbReference>
<accession>A0A328VK73</accession>
<gene>
    <name evidence="1" type="ORF">A4R35_17360</name>
</gene>
<reference evidence="1 2" key="1">
    <citation type="submission" date="2016-08" db="EMBL/GenBank/DDBJ databases">
        <title>Analysis of Carbohydrate Active Enzymes in Thermogemmatispora T81 Reveals Carbohydrate Degradation Ability.</title>
        <authorList>
            <person name="Tomazini A."/>
            <person name="Lal S."/>
            <person name="Stott M."/>
            <person name="Henrissat B."/>
            <person name="Polikarpov I."/>
            <person name="Sparling R."/>
            <person name="Levin D.B."/>
        </authorList>
    </citation>
    <scope>NUCLEOTIDE SEQUENCE [LARGE SCALE GENOMIC DNA]</scope>
    <source>
        <strain evidence="1 2">T81</strain>
    </source>
</reference>
<name>A0A328VK73_9CHLR</name>
<dbReference type="AlphaFoldDB" id="A0A328VK73"/>